<dbReference type="Gene3D" id="1.20.1540.10">
    <property type="entry name" value="Rhomboid-like"/>
    <property type="match status" value="1"/>
</dbReference>
<dbReference type="Proteomes" id="UP001596072">
    <property type="component" value="Unassembled WGS sequence"/>
</dbReference>
<evidence type="ECO:0000313" key="7">
    <source>
        <dbReference type="EMBL" id="MFC5727472.1"/>
    </source>
</evidence>
<keyword evidence="4 5" id="KW-0472">Membrane</keyword>
<evidence type="ECO:0000313" key="8">
    <source>
        <dbReference type="Proteomes" id="UP001596072"/>
    </source>
</evidence>
<feature type="domain" description="Peptidase S54 rhomboid" evidence="6">
    <location>
        <begin position="53"/>
        <end position="186"/>
    </location>
</feature>
<feature type="transmembrane region" description="Helical" evidence="5">
    <location>
        <begin position="106"/>
        <end position="131"/>
    </location>
</feature>
<evidence type="ECO:0000256" key="2">
    <source>
        <dbReference type="ARBA" id="ARBA00022692"/>
    </source>
</evidence>
<proteinExistence type="predicted"/>
<organism evidence="7 8">
    <name type="scientific">Nocardioides vastitatis</name>
    <dbReference type="NCBI Taxonomy" id="2568655"/>
    <lineage>
        <taxon>Bacteria</taxon>
        <taxon>Bacillati</taxon>
        <taxon>Actinomycetota</taxon>
        <taxon>Actinomycetes</taxon>
        <taxon>Propionibacteriales</taxon>
        <taxon>Nocardioidaceae</taxon>
        <taxon>Nocardioides</taxon>
    </lineage>
</organism>
<evidence type="ECO:0000256" key="4">
    <source>
        <dbReference type="ARBA" id="ARBA00023136"/>
    </source>
</evidence>
<keyword evidence="7" id="KW-0645">Protease</keyword>
<evidence type="ECO:0000256" key="3">
    <source>
        <dbReference type="ARBA" id="ARBA00022989"/>
    </source>
</evidence>
<accession>A0ABW0ZB31</accession>
<evidence type="ECO:0000256" key="5">
    <source>
        <dbReference type="SAM" id="Phobius"/>
    </source>
</evidence>
<keyword evidence="7" id="KW-0378">Hydrolase</keyword>
<comment type="subcellular location">
    <subcellularLocation>
        <location evidence="1">Membrane</location>
        <topology evidence="1">Multi-pass membrane protein</topology>
    </subcellularLocation>
</comment>
<feature type="transmembrane region" description="Helical" evidence="5">
    <location>
        <begin position="51"/>
        <end position="68"/>
    </location>
</feature>
<dbReference type="InterPro" id="IPR035952">
    <property type="entry name" value="Rhomboid-like_sf"/>
</dbReference>
<dbReference type="InterPro" id="IPR022764">
    <property type="entry name" value="Peptidase_S54_rhomboid_dom"/>
</dbReference>
<evidence type="ECO:0000259" key="6">
    <source>
        <dbReference type="Pfam" id="PF01694"/>
    </source>
</evidence>
<reference evidence="8" key="1">
    <citation type="journal article" date="2019" name="Int. J. Syst. Evol. Microbiol.">
        <title>The Global Catalogue of Microorganisms (GCM) 10K type strain sequencing project: providing services to taxonomists for standard genome sequencing and annotation.</title>
        <authorList>
            <consortium name="The Broad Institute Genomics Platform"/>
            <consortium name="The Broad Institute Genome Sequencing Center for Infectious Disease"/>
            <person name="Wu L."/>
            <person name="Ma J."/>
        </authorList>
    </citation>
    <scope>NUCLEOTIDE SEQUENCE [LARGE SCALE GENOMIC DNA]</scope>
    <source>
        <strain evidence="8">YIM 94188</strain>
    </source>
</reference>
<dbReference type="GO" id="GO:0006508">
    <property type="term" value="P:proteolysis"/>
    <property type="evidence" value="ECO:0007669"/>
    <property type="project" value="UniProtKB-KW"/>
</dbReference>
<comment type="caution">
    <text evidence="7">The sequence shown here is derived from an EMBL/GenBank/DDBJ whole genome shotgun (WGS) entry which is preliminary data.</text>
</comment>
<keyword evidence="2 5" id="KW-0812">Transmembrane</keyword>
<keyword evidence="8" id="KW-1185">Reference proteome</keyword>
<dbReference type="EMBL" id="JBHSNS010000001">
    <property type="protein sequence ID" value="MFC5727472.1"/>
    <property type="molecule type" value="Genomic_DNA"/>
</dbReference>
<dbReference type="GO" id="GO:0008233">
    <property type="term" value="F:peptidase activity"/>
    <property type="evidence" value="ECO:0007669"/>
    <property type="project" value="UniProtKB-KW"/>
</dbReference>
<name>A0ABW0ZB31_9ACTN</name>
<protein>
    <submittedName>
        <fullName evidence="7">Rhomboid family intramembrane serine protease</fullName>
        <ecNumber evidence="7">3.4.21.-</ecNumber>
    </submittedName>
</protein>
<sequence length="203" mass="21463">MRRAWRQIPGWQGAAVGAIAFVALLWLVEMVDVLVAHRLDHEGIRPRSDEGLLGILFAPLLHGGWGHLVANSVPVLVLGFLTLATGIARGLAATALIWLLGGLGVWLVAGSSSIHIGASGLVFGWITYLAVRGIVNLNLVQIGVGVLVLLGYGGVLWGVLPGQPGISWQGHLFGAVAGVVAAVALRDSRWTRSRWTRSRSPVV</sequence>
<dbReference type="PANTHER" id="PTHR43731">
    <property type="entry name" value="RHOMBOID PROTEASE"/>
    <property type="match status" value="1"/>
</dbReference>
<feature type="transmembrane region" description="Helical" evidence="5">
    <location>
        <begin position="12"/>
        <end position="31"/>
    </location>
</feature>
<feature type="transmembrane region" description="Helical" evidence="5">
    <location>
        <begin position="75"/>
        <end position="100"/>
    </location>
</feature>
<dbReference type="EC" id="3.4.21.-" evidence="7"/>
<dbReference type="SUPFAM" id="SSF144091">
    <property type="entry name" value="Rhomboid-like"/>
    <property type="match status" value="1"/>
</dbReference>
<evidence type="ECO:0000256" key="1">
    <source>
        <dbReference type="ARBA" id="ARBA00004141"/>
    </source>
</evidence>
<feature type="transmembrane region" description="Helical" evidence="5">
    <location>
        <begin position="166"/>
        <end position="185"/>
    </location>
</feature>
<dbReference type="Pfam" id="PF01694">
    <property type="entry name" value="Rhomboid"/>
    <property type="match status" value="1"/>
</dbReference>
<gene>
    <name evidence="7" type="ORF">ACFPQB_00985</name>
</gene>
<dbReference type="PANTHER" id="PTHR43731:SF9">
    <property type="entry name" value="SLR1461 PROTEIN"/>
    <property type="match status" value="1"/>
</dbReference>
<feature type="transmembrane region" description="Helical" evidence="5">
    <location>
        <begin position="138"/>
        <end position="160"/>
    </location>
</feature>
<dbReference type="InterPro" id="IPR050925">
    <property type="entry name" value="Rhomboid_protease_S54"/>
</dbReference>
<dbReference type="RefSeq" id="WP_136432069.1">
    <property type="nucleotide sequence ID" value="NZ_JBHSNS010000001.1"/>
</dbReference>
<keyword evidence="3 5" id="KW-1133">Transmembrane helix</keyword>